<dbReference type="EMBL" id="DUJS01000004">
    <property type="protein sequence ID" value="HII70666.1"/>
    <property type="molecule type" value="Genomic_DNA"/>
</dbReference>
<sequence>MTVREVYEELREVVLEKLGKGEDPLPQILGQREVKIQVLSALIAGRHVLIEGPPGIGKTTLARAVADLLPPAEVVKGCPFHCHPKEPVCPLCRARDEDELETETIPGCERFVRIQGSPDLTPEDLLGDIDPIAALEYGPTDPRAFTPGKLLRGNRGVVFFDEINRCPEKLQNALLQVLEEQRATIAGYEVDYPANFVMIATMNPHEYAGTEELSEVLLDRFDTVKMTYPKSKETEKRIVVERGEDFGVKVPEYVLEFIVDLVRATRDHDDIERPASVRATIGLYERAQTHAALQGRSKVELQDVIEVAPSVLRKRIKLSPRVQHVKSEEDVIKEIIQEVLEGYGKTEVPDTDGIPGKSKPDEGASTGAPEGRRRSRRWRPRRTQEHPDGARLGSEKRSRSDSRTVSRSESQKTSATDSAADGEVLDDEYHRRLRFRALTKEDQRKYVEGEPEYVFAARVLRQLLNRGIEYIRPDQLAESLVTSAAYVKGKYGRRFIEEITGWSYDEIASQQHDYSLIDELEEEIQRRLEILQKLGFVRPSYQGGVSLTLKGRELAAFSALIEELEAFEGTEFGHHAAKRLSERGTGSRSYSREYRRGDPYANLDVRGSLRTAVRRGRREILPEDLRSFDREEEVCLDIVYVIDTSGSMSGDRIDAAKRAAIALAHFSVKAGDRVGIVGFNTKAEIVVDITSDVEEIITKVMSLKPGGATDIGDAIRVGTELFRRCGRPDRDWHMILLTDGVPTKGEPDPETKALSEATAASRMGVTISTIGIKLPEEGIRLIEHIAGISGGRSHHITDPEELTLVTLNEYRRAKGMGP</sequence>
<dbReference type="Pfam" id="PF01078">
    <property type="entry name" value="Mg_chelatase"/>
    <property type="match status" value="1"/>
</dbReference>
<organism evidence="10 11">
    <name type="scientific">Methanopyrus kandleri</name>
    <dbReference type="NCBI Taxonomy" id="2320"/>
    <lineage>
        <taxon>Archaea</taxon>
        <taxon>Methanobacteriati</taxon>
        <taxon>Methanobacteriota</taxon>
        <taxon>Methanomada group</taxon>
        <taxon>Methanopyri</taxon>
        <taxon>Methanopyrales</taxon>
        <taxon>Methanopyraceae</taxon>
        <taxon>Methanopyrus</taxon>
    </lineage>
</organism>
<dbReference type="PANTHER" id="PTHR42759">
    <property type="entry name" value="MOXR FAMILY PROTEIN"/>
    <property type="match status" value="1"/>
</dbReference>
<keyword evidence="6" id="KW-0067">ATP-binding</keyword>
<name>A0A832TBQ5_9EURY</name>
<reference evidence="10" key="1">
    <citation type="journal article" date="2020" name="bioRxiv">
        <title>A rank-normalized archaeal taxonomy based on genome phylogeny resolves widespread incomplete and uneven classifications.</title>
        <authorList>
            <person name="Rinke C."/>
            <person name="Chuvochina M."/>
            <person name="Mussig A.J."/>
            <person name="Chaumeil P.-A."/>
            <person name="Waite D.W."/>
            <person name="Whitman W.B."/>
            <person name="Parks D.H."/>
            <person name="Hugenholtz P."/>
        </authorList>
    </citation>
    <scope>NUCLEOTIDE SEQUENCE</scope>
    <source>
        <strain evidence="10">UBA8853</strain>
    </source>
</reference>
<dbReference type="Gene3D" id="1.10.8.80">
    <property type="entry name" value="Magnesium chelatase subunit I, C-Terminal domain"/>
    <property type="match status" value="1"/>
</dbReference>
<feature type="domain" description="Sigma-54 factor interaction" evidence="8">
    <location>
        <begin position="122"/>
        <end position="238"/>
    </location>
</feature>
<dbReference type="PROSITE" id="PS50234">
    <property type="entry name" value="VWFA"/>
    <property type="match status" value="1"/>
</dbReference>
<feature type="domain" description="VWFA" evidence="9">
    <location>
        <begin position="637"/>
        <end position="816"/>
    </location>
</feature>
<evidence type="ECO:0000256" key="1">
    <source>
        <dbReference type="ARBA" id="ARBA00005799"/>
    </source>
</evidence>
<dbReference type="Proteomes" id="UP000619545">
    <property type="component" value="Unassembled WGS sequence"/>
</dbReference>
<dbReference type="SUPFAM" id="SSF53300">
    <property type="entry name" value="vWA-like"/>
    <property type="match status" value="1"/>
</dbReference>
<dbReference type="InterPro" id="IPR027417">
    <property type="entry name" value="P-loop_NTPase"/>
</dbReference>
<gene>
    <name evidence="10" type="ORF">HA336_05480</name>
</gene>
<dbReference type="CDD" id="cd00009">
    <property type="entry name" value="AAA"/>
    <property type="match status" value="1"/>
</dbReference>
<dbReference type="InterPro" id="IPR041628">
    <property type="entry name" value="ChlI/MoxR_AAA_lid"/>
</dbReference>
<dbReference type="GO" id="GO:0006355">
    <property type="term" value="P:regulation of DNA-templated transcription"/>
    <property type="evidence" value="ECO:0007669"/>
    <property type="project" value="InterPro"/>
</dbReference>
<evidence type="ECO:0000259" key="8">
    <source>
        <dbReference type="PROSITE" id="PS50045"/>
    </source>
</evidence>
<evidence type="ECO:0000256" key="4">
    <source>
        <dbReference type="ARBA" id="ARBA00022801"/>
    </source>
</evidence>
<dbReference type="InterPro" id="IPR011703">
    <property type="entry name" value="ATPase_AAA-3"/>
</dbReference>
<dbReference type="InterPro" id="IPR002035">
    <property type="entry name" value="VWF_A"/>
</dbReference>
<dbReference type="GO" id="GO:0005524">
    <property type="term" value="F:ATP binding"/>
    <property type="evidence" value="ECO:0007669"/>
    <property type="project" value="UniProtKB-KW"/>
</dbReference>
<accession>A0A832TBQ5</accession>
<keyword evidence="2" id="KW-0645">Protease</keyword>
<dbReference type="PANTHER" id="PTHR42759:SF1">
    <property type="entry name" value="MAGNESIUM-CHELATASE SUBUNIT CHLD"/>
    <property type="match status" value="1"/>
</dbReference>
<evidence type="ECO:0000256" key="7">
    <source>
        <dbReference type="SAM" id="MobiDB-lite"/>
    </source>
</evidence>
<dbReference type="InterPro" id="IPR000523">
    <property type="entry name" value="Mg_chelatse_chII-like_cat_dom"/>
</dbReference>
<dbReference type="SMART" id="SM00382">
    <property type="entry name" value="AAA"/>
    <property type="match status" value="1"/>
</dbReference>
<comment type="similarity">
    <text evidence="1">Belongs to the Mg-chelatase subunits D/I family.</text>
</comment>
<dbReference type="PROSITE" id="PS50045">
    <property type="entry name" value="SIGMA54_INTERACT_4"/>
    <property type="match status" value="1"/>
</dbReference>
<dbReference type="Pfam" id="PF17863">
    <property type="entry name" value="AAA_lid_2"/>
    <property type="match status" value="1"/>
</dbReference>
<dbReference type="AlphaFoldDB" id="A0A832TBQ5"/>
<evidence type="ECO:0000313" key="11">
    <source>
        <dbReference type="Proteomes" id="UP000619545"/>
    </source>
</evidence>
<evidence type="ECO:0000256" key="6">
    <source>
        <dbReference type="ARBA" id="ARBA00022840"/>
    </source>
</evidence>
<feature type="region of interest" description="Disordered" evidence="7">
    <location>
        <begin position="343"/>
        <end position="423"/>
    </location>
</feature>
<keyword evidence="3" id="KW-0547">Nucleotide-binding</keyword>
<dbReference type="GO" id="GO:0008236">
    <property type="term" value="F:serine-type peptidase activity"/>
    <property type="evidence" value="ECO:0007669"/>
    <property type="project" value="UniProtKB-KW"/>
</dbReference>
<dbReference type="RefSeq" id="WP_011018564.1">
    <property type="nucleotide sequence ID" value="NZ_DUJS01000004.1"/>
</dbReference>
<proteinExistence type="inferred from homology"/>
<dbReference type="Gene3D" id="3.40.50.300">
    <property type="entry name" value="P-loop containing nucleotide triphosphate hydrolases"/>
    <property type="match status" value="1"/>
</dbReference>
<dbReference type="Pfam" id="PF13519">
    <property type="entry name" value="VWA_2"/>
    <property type="match status" value="1"/>
</dbReference>
<feature type="compositionally biased region" description="Basic and acidic residues" evidence="7">
    <location>
        <begin position="382"/>
        <end position="410"/>
    </location>
</feature>
<keyword evidence="5" id="KW-0720">Serine protease</keyword>
<dbReference type="SUPFAM" id="SSF52540">
    <property type="entry name" value="P-loop containing nucleoside triphosphate hydrolases"/>
    <property type="match status" value="1"/>
</dbReference>
<dbReference type="GeneID" id="1477495"/>
<comment type="caution">
    <text evidence="10">The sequence shown here is derived from an EMBL/GenBank/DDBJ whole genome shotgun (WGS) entry which is preliminary data.</text>
</comment>
<evidence type="ECO:0000256" key="5">
    <source>
        <dbReference type="ARBA" id="ARBA00022825"/>
    </source>
</evidence>
<evidence type="ECO:0000313" key="10">
    <source>
        <dbReference type="EMBL" id="HII70666.1"/>
    </source>
</evidence>
<dbReference type="InterPro" id="IPR050764">
    <property type="entry name" value="CbbQ/NirQ/NorQ/GpvN"/>
</dbReference>
<protein>
    <submittedName>
        <fullName evidence="10">VWA domain-containing protein</fullName>
    </submittedName>
</protein>
<dbReference type="GO" id="GO:0016887">
    <property type="term" value="F:ATP hydrolysis activity"/>
    <property type="evidence" value="ECO:0007669"/>
    <property type="project" value="InterPro"/>
</dbReference>
<evidence type="ECO:0000256" key="2">
    <source>
        <dbReference type="ARBA" id="ARBA00022670"/>
    </source>
</evidence>
<dbReference type="GO" id="GO:0006508">
    <property type="term" value="P:proteolysis"/>
    <property type="evidence" value="ECO:0007669"/>
    <property type="project" value="UniProtKB-KW"/>
</dbReference>
<dbReference type="SMART" id="SM00327">
    <property type="entry name" value="VWA"/>
    <property type="match status" value="1"/>
</dbReference>
<dbReference type="CDD" id="cd00198">
    <property type="entry name" value="vWFA"/>
    <property type="match status" value="1"/>
</dbReference>
<dbReference type="InterPro" id="IPR036465">
    <property type="entry name" value="vWFA_dom_sf"/>
</dbReference>
<evidence type="ECO:0000256" key="3">
    <source>
        <dbReference type="ARBA" id="ARBA00022741"/>
    </source>
</evidence>
<dbReference type="InterPro" id="IPR003593">
    <property type="entry name" value="AAA+_ATPase"/>
</dbReference>
<evidence type="ECO:0000259" key="9">
    <source>
        <dbReference type="PROSITE" id="PS50234"/>
    </source>
</evidence>
<keyword evidence="4" id="KW-0378">Hydrolase</keyword>
<dbReference type="InterPro" id="IPR002078">
    <property type="entry name" value="Sigma_54_int"/>
</dbReference>
<dbReference type="Gene3D" id="3.40.50.410">
    <property type="entry name" value="von Willebrand factor, type A domain"/>
    <property type="match status" value="1"/>
</dbReference>
<dbReference type="Pfam" id="PF07726">
    <property type="entry name" value="AAA_3"/>
    <property type="match status" value="1"/>
</dbReference>